<dbReference type="Proteomes" id="UP000000792">
    <property type="component" value="Chromosome"/>
</dbReference>
<protein>
    <submittedName>
        <fullName evidence="1">Uncharacterized protein</fullName>
    </submittedName>
</protein>
<proteinExistence type="predicted"/>
<dbReference type="RefSeq" id="WP_012214994.1">
    <property type="nucleotide sequence ID" value="NC_010085.1"/>
</dbReference>
<accession>A9A378</accession>
<dbReference type="STRING" id="436308.Nmar_0611"/>
<dbReference type="HOGENOM" id="CLU_1590938_0_0_2"/>
<dbReference type="EMBL" id="CP000866">
    <property type="protein sequence ID" value="ABX12507.1"/>
    <property type="molecule type" value="Genomic_DNA"/>
</dbReference>
<name>A9A378_NITMS</name>
<dbReference type="InParanoid" id="A9A378"/>
<sequence>MITSPIIFTKKNPDNPLLEVLVESNSDKYEIIWYHWPHDGFMPVEDYEPVIVVYSKKQIKVVITRSAWKFKPHNIDNTLSNPLSVLFKDDFHHYMIRTEENAVDFDKIIGSTQLEQEEYQSKIKDISPSAIDLKFRTGWGHITNYQVFPHDDPADVAMQYYRAYCEE</sequence>
<dbReference type="AlphaFoldDB" id="A9A378"/>
<dbReference type="GeneID" id="5773319"/>
<evidence type="ECO:0000313" key="2">
    <source>
        <dbReference type="Proteomes" id="UP000000792"/>
    </source>
</evidence>
<dbReference type="EnsemblBacteria" id="ABX12507">
    <property type="protein sequence ID" value="ABX12507"/>
    <property type="gene ID" value="Nmar_0611"/>
</dbReference>
<reference evidence="1 2" key="1">
    <citation type="journal article" date="2010" name="Proc. Natl. Acad. Sci. U.S.A.">
        <title>Nitrosopumilus maritimus genome reveals unique mechanisms for nitrification and autotrophy in globally distributed marine crenarchaea.</title>
        <authorList>
            <person name="Walker C.B."/>
            <person name="de la Torre J.R."/>
            <person name="Klotz M.G."/>
            <person name="Urakawa H."/>
            <person name="Pinel N."/>
            <person name="Arp D.J."/>
            <person name="Brochier-Armanet C."/>
            <person name="Chain P.S."/>
            <person name="Chan P.P."/>
            <person name="Gollabgir A."/>
            <person name="Hemp J."/>
            <person name="Hugler M."/>
            <person name="Karr E.A."/>
            <person name="Konneke M."/>
            <person name="Shin M."/>
            <person name="Lawton T.J."/>
            <person name="Lowe T."/>
            <person name="Martens-Habbena W."/>
            <person name="Sayavedra-Soto L.A."/>
            <person name="Lang D."/>
            <person name="Sievert S.M."/>
            <person name="Rosenzweig A.C."/>
            <person name="Manning G."/>
            <person name="Stahl D.A."/>
        </authorList>
    </citation>
    <scope>NUCLEOTIDE SEQUENCE [LARGE SCALE GENOMIC DNA]</scope>
    <source>
        <strain evidence="1 2">SCM1</strain>
    </source>
</reference>
<organism evidence="1 2">
    <name type="scientific">Nitrosopumilus maritimus (strain SCM1)</name>
    <dbReference type="NCBI Taxonomy" id="436308"/>
    <lineage>
        <taxon>Archaea</taxon>
        <taxon>Nitrososphaerota</taxon>
        <taxon>Nitrososphaeria</taxon>
        <taxon>Nitrosopumilales</taxon>
        <taxon>Nitrosopumilaceae</taxon>
        <taxon>Nitrosopumilus</taxon>
    </lineage>
</organism>
<dbReference type="KEGG" id="nmr:Nmar_0611"/>
<evidence type="ECO:0000313" key="1">
    <source>
        <dbReference type="EMBL" id="ABX12507.1"/>
    </source>
</evidence>
<gene>
    <name evidence="1" type="ordered locus">Nmar_0611</name>
</gene>
<keyword evidence="2" id="KW-1185">Reference proteome</keyword>